<gene>
    <name evidence="10" type="ORF">WR25_19985</name>
</gene>
<proteinExistence type="inferred from homology"/>
<dbReference type="GO" id="GO:0046755">
    <property type="term" value="P:viral budding"/>
    <property type="evidence" value="ECO:0007669"/>
    <property type="project" value="TreeGrafter"/>
</dbReference>
<evidence type="ECO:0000256" key="5">
    <source>
        <dbReference type="ARBA" id="ARBA00022927"/>
    </source>
</evidence>
<organism evidence="10 11">
    <name type="scientific">Diploscapter pachys</name>
    <dbReference type="NCBI Taxonomy" id="2018661"/>
    <lineage>
        <taxon>Eukaryota</taxon>
        <taxon>Metazoa</taxon>
        <taxon>Ecdysozoa</taxon>
        <taxon>Nematoda</taxon>
        <taxon>Chromadorea</taxon>
        <taxon>Rhabditida</taxon>
        <taxon>Rhabditina</taxon>
        <taxon>Rhabditomorpha</taxon>
        <taxon>Rhabditoidea</taxon>
        <taxon>Rhabditidae</taxon>
        <taxon>Diploscapter</taxon>
    </lineage>
</organism>
<evidence type="ECO:0000259" key="9">
    <source>
        <dbReference type="PROSITE" id="PS51498"/>
    </source>
</evidence>
<evidence type="ECO:0000256" key="3">
    <source>
        <dbReference type="ARBA" id="ARBA00022448"/>
    </source>
</evidence>
<dbReference type="Gene3D" id="2.100.10.50">
    <property type="match status" value="1"/>
</dbReference>
<comment type="function">
    <text evidence="7">Component of the ESCRT-I complex, a regulator of vesicular trafficking process. Required for the sorting of endocytic ubiquitinated cargos into multivesicular bodies.</text>
</comment>
<keyword evidence="4" id="KW-0967">Endosome</keyword>
<dbReference type="InterPro" id="IPR018798">
    <property type="entry name" value="MVB12A/B"/>
</dbReference>
<dbReference type="PROSITE" id="PS51498">
    <property type="entry name" value="MABP"/>
    <property type="match status" value="1"/>
</dbReference>
<keyword evidence="6" id="KW-0472">Membrane</keyword>
<dbReference type="InterPro" id="IPR040297">
    <property type="entry name" value="MVB12B"/>
</dbReference>
<comment type="similarity">
    <text evidence="2">Belongs to the MVB12 family.</text>
</comment>
<accession>A0A2A2KVB5</accession>
<dbReference type="Proteomes" id="UP000218231">
    <property type="component" value="Unassembled WGS sequence"/>
</dbReference>
<dbReference type="GO" id="GO:0031902">
    <property type="term" value="C:late endosome membrane"/>
    <property type="evidence" value="ECO:0007669"/>
    <property type="project" value="UniProtKB-SubCell"/>
</dbReference>
<dbReference type="InterPro" id="IPR023340">
    <property type="entry name" value="UMA"/>
</dbReference>
<comment type="subcellular location">
    <subcellularLocation>
        <location evidence="1">Late endosome membrane</location>
        <topology evidence="1">Peripheral membrane protein</topology>
    </subcellularLocation>
</comment>
<keyword evidence="3" id="KW-0813">Transport</keyword>
<evidence type="ECO:0000256" key="1">
    <source>
        <dbReference type="ARBA" id="ARBA00004633"/>
    </source>
</evidence>
<evidence type="ECO:0000256" key="7">
    <source>
        <dbReference type="ARBA" id="ARBA00053101"/>
    </source>
</evidence>
<dbReference type="STRING" id="2018661.A0A2A2KVB5"/>
<dbReference type="GO" id="GO:0000813">
    <property type="term" value="C:ESCRT I complex"/>
    <property type="evidence" value="ECO:0007669"/>
    <property type="project" value="InterPro"/>
</dbReference>
<comment type="caution">
    <text evidence="10">The sequence shown here is derived from an EMBL/GenBank/DDBJ whole genome shotgun (WGS) entry which is preliminary data.</text>
</comment>
<dbReference type="InterPro" id="IPR023341">
    <property type="entry name" value="MABP"/>
</dbReference>
<protein>
    <recommendedName>
        <fullName evidence="12">ESCRT-I complex subunit MVB12A</fullName>
    </recommendedName>
</protein>
<dbReference type="OrthoDB" id="6021306at2759"/>
<evidence type="ECO:0000313" key="10">
    <source>
        <dbReference type="EMBL" id="PAV77858.1"/>
    </source>
</evidence>
<dbReference type="FunFam" id="2.100.10.50:FF:000002">
    <property type="entry name" value="Multivesicular body subunit 12B"/>
    <property type="match status" value="1"/>
</dbReference>
<feature type="domain" description="UMA" evidence="8">
    <location>
        <begin position="227"/>
        <end position="277"/>
    </location>
</feature>
<keyword evidence="11" id="KW-1185">Reference proteome</keyword>
<evidence type="ECO:0000259" key="8">
    <source>
        <dbReference type="PROSITE" id="PS51497"/>
    </source>
</evidence>
<keyword evidence="5" id="KW-0653">Protein transport</keyword>
<evidence type="ECO:0000256" key="4">
    <source>
        <dbReference type="ARBA" id="ARBA00022753"/>
    </source>
</evidence>
<dbReference type="Pfam" id="PF10240">
    <property type="entry name" value="DUF2464"/>
    <property type="match status" value="1"/>
</dbReference>
<dbReference type="PANTHER" id="PTHR31547">
    <property type="entry name" value="MULTIVESICULAR BODY SUBUNIT 12B"/>
    <property type="match status" value="1"/>
</dbReference>
<dbReference type="EMBL" id="LIAE01007650">
    <property type="protein sequence ID" value="PAV77858.1"/>
    <property type="molecule type" value="Genomic_DNA"/>
</dbReference>
<dbReference type="GO" id="GO:0019075">
    <property type="term" value="P:virus maturation"/>
    <property type="evidence" value="ECO:0007669"/>
    <property type="project" value="TreeGrafter"/>
</dbReference>
<dbReference type="AlphaFoldDB" id="A0A2A2KVB5"/>
<evidence type="ECO:0000313" key="11">
    <source>
        <dbReference type="Proteomes" id="UP000218231"/>
    </source>
</evidence>
<sequence>MADIAIRPSSEVEPVSLPLTAVCIVGDKSRTPKGFVPVAKCFDDSSDADLWRDGVFTFQRQVRYLCVSRELPDSNIRAPISVITDMTIVKESDPIPHGFIALDYTADSREKSLRKKYICIKSEHRDRVVDAIGDVIVTTSKCKKTPKDYTHAGEVDGLNIYFKAISIPPTYNLTHSSSASQINRNPSTLYPGLPTTSTANSVPSDMNAARVDVFTMKNPMIQKMKGVDGVPFKLNSQLEASLGKKQVDPLPPLANFDIRRLDSDEFAYSFTLEKATLAN</sequence>
<evidence type="ECO:0000256" key="2">
    <source>
        <dbReference type="ARBA" id="ARBA00010432"/>
    </source>
</evidence>
<reference evidence="10 11" key="1">
    <citation type="journal article" date="2017" name="Curr. Biol.">
        <title>Genome architecture and evolution of a unichromosomal asexual nematode.</title>
        <authorList>
            <person name="Fradin H."/>
            <person name="Zegar C."/>
            <person name="Gutwein M."/>
            <person name="Lucas J."/>
            <person name="Kovtun M."/>
            <person name="Corcoran D."/>
            <person name="Baugh L.R."/>
            <person name="Kiontke K."/>
            <person name="Gunsalus K."/>
            <person name="Fitch D.H."/>
            <person name="Piano F."/>
        </authorList>
    </citation>
    <scope>NUCLEOTIDE SEQUENCE [LARGE SCALE GENOMIC DNA]</scope>
    <source>
        <strain evidence="10">PF1309</strain>
    </source>
</reference>
<feature type="domain" description="MABP" evidence="9">
    <location>
        <begin position="16"/>
        <end position="166"/>
    </location>
</feature>
<evidence type="ECO:0000256" key="6">
    <source>
        <dbReference type="ARBA" id="ARBA00023136"/>
    </source>
</evidence>
<dbReference type="PANTHER" id="PTHR31547:SF1">
    <property type="entry name" value="MULTIVESICULAR BODY SUBUNIT 12B"/>
    <property type="match status" value="1"/>
</dbReference>
<dbReference type="GO" id="GO:0015031">
    <property type="term" value="P:protein transport"/>
    <property type="evidence" value="ECO:0007669"/>
    <property type="project" value="UniProtKB-KW"/>
</dbReference>
<evidence type="ECO:0008006" key="12">
    <source>
        <dbReference type="Google" id="ProtNLM"/>
    </source>
</evidence>
<dbReference type="GO" id="GO:0042058">
    <property type="term" value="P:regulation of epidermal growth factor receptor signaling pathway"/>
    <property type="evidence" value="ECO:0007669"/>
    <property type="project" value="TreeGrafter"/>
</dbReference>
<dbReference type="PROSITE" id="PS51497">
    <property type="entry name" value="UMA"/>
    <property type="match status" value="1"/>
</dbReference>
<name>A0A2A2KVB5_9BILA</name>